<evidence type="ECO:0000313" key="4">
    <source>
        <dbReference type="EMBL" id="ADM77780.1"/>
    </source>
</evidence>
<dbReference type="Gene3D" id="2.60.40.1360">
    <property type="match status" value="1"/>
</dbReference>
<accession>E0ZHD1</accession>
<protein>
    <submittedName>
        <fullName evidence="1">Glycosyl hydrolase-like protein</fullName>
    </submittedName>
</protein>
<dbReference type="GO" id="GO:0005975">
    <property type="term" value="P:carbohydrate metabolic process"/>
    <property type="evidence" value="ECO:0007669"/>
    <property type="project" value="InterPro"/>
</dbReference>
<dbReference type="GO" id="GO:0030246">
    <property type="term" value="F:carbohydrate binding"/>
    <property type="evidence" value="ECO:0007669"/>
    <property type="project" value="InterPro"/>
</dbReference>
<proteinExistence type="evidence at transcript level"/>
<organism evidence="1">
    <name type="scientific">Picea sitchensis</name>
    <name type="common">Sitka spruce</name>
    <name type="synonym">Pinus sitchensis</name>
    <dbReference type="NCBI Taxonomy" id="3332"/>
    <lineage>
        <taxon>Eukaryota</taxon>
        <taxon>Viridiplantae</taxon>
        <taxon>Streptophyta</taxon>
        <taxon>Embryophyta</taxon>
        <taxon>Tracheophyta</taxon>
        <taxon>Spermatophyta</taxon>
        <taxon>Pinopsida</taxon>
        <taxon>Pinidae</taxon>
        <taxon>Conifers I</taxon>
        <taxon>Pinales</taxon>
        <taxon>Pinaceae</taxon>
        <taxon>Picea</taxon>
    </lineage>
</organism>
<keyword evidence="1" id="KW-0378">Hydrolase</keyword>
<sequence>SDKFSSIARVDLQSLFSRRKIKEIVELNLSAVQNKSEMKSLDWQVEGEENVFIKPSKRNKIKDEEYIIELAPMEIRTFQLEFHD</sequence>
<feature type="non-terminal residue" evidence="1">
    <location>
        <position position="1"/>
    </location>
</feature>
<name>E0ZHD1_PICSI</name>
<dbReference type="EMBL" id="HM202398">
    <property type="protein sequence ID" value="ADM77782.1"/>
    <property type="molecule type" value="mRNA"/>
</dbReference>
<dbReference type="EMBL" id="HM202396">
    <property type="protein sequence ID" value="ADM77780.1"/>
    <property type="molecule type" value="mRNA"/>
</dbReference>
<evidence type="ECO:0000313" key="1">
    <source>
        <dbReference type="EMBL" id="ADM77756.1"/>
    </source>
</evidence>
<dbReference type="AlphaFoldDB" id="E0ZHD1"/>
<evidence type="ECO:0000313" key="5">
    <source>
        <dbReference type="EMBL" id="ADM77782.1"/>
    </source>
</evidence>
<evidence type="ECO:0000313" key="3">
    <source>
        <dbReference type="EMBL" id="ADM77766.1"/>
    </source>
</evidence>
<reference evidence="1" key="1">
    <citation type="journal article" date="2010" name="Mol. Ecol.">
        <title>Postglacial history of a widespread conifer produces inverse clines in selective neutrality tests.</title>
        <authorList>
            <person name="Holliday J.A."/>
            <person name="Yuen M."/>
            <person name="Ritland K."/>
            <person name="Aitken S.N."/>
        </authorList>
    </citation>
    <scope>NUCLEOTIDE SEQUENCE</scope>
    <source>
        <strain evidence="1">CR100</strain>
        <strain evidence="2">KD200</strain>
        <strain evidence="3">KD300</strain>
        <strain evidence="4">RW200</strain>
        <strain evidence="5">RW300</strain>
    </source>
</reference>
<dbReference type="CAZy" id="GH38">
    <property type="family name" value="Glycoside Hydrolase Family 38"/>
</dbReference>
<dbReference type="InterPro" id="IPR011013">
    <property type="entry name" value="Gal_mutarotase_sf_dom"/>
</dbReference>
<dbReference type="EMBL" id="HM202380">
    <property type="protein sequence ID" value="ADM77764.1"/>
    <property type="molecule type" value="mRNA"/>
</dbReference>
<evidence type="ECO:0000313" key="2">
    <source>
        <dbReference type="EMBL" id="ADM77764.1"/>
    </source>
</evidence>
<dbReference type="EMBL" id="HM202382">
    <property type="protein sequence ID" value="ADM77766.1"/>
    <property type="molecule type" value="mRNA"/>
</dbReference>
<dbReference type="SUPFAM" id="SSF74650">
    <property type="entry name" value="Galactose mutarotase-like"/>
    <property type="match status" value="1"/>
</dbReference>
<dbReference type="GO" id="GO:0016787">
    <property type="term" value="F:hydrolase activity"/>
    <property type="evidence" value="ECO:0007669"/>
    <property type="project" value="UniProtKB-KW"/>
</dbReference>
<dbReference type="EMBL" id="HM202372">
    <property type="protein sequence ID" value="ADM77756.1"/>
    <property type="molecule type" value="mRNA"/>
</dbReference>